<dbReference type="SUPFAM" id="SSF53756">
    <property type="entry name" value="UDP-Glycosyltransferase/glycogen phosphorylase"/>
    <property type="match status" value="1"/>
</dbReference>
<dbReference type="GO" id="GO:0016740">
    <property type="term" value="F:transferase activity"/>
    <property type="evidence" value="ECO:0007669"/>
    <property type="project" value="UniProtKB-KW"/>
</dbReference>
<keyword evidence="2" id="KW-0808">Transferase</keyword>
<dbReference type="Gene3D" id="3.40.50.2000">
    <property type="entry name" value="Glycogen Phosphorylase B"/>
    <property type="match status" value="1"/>
</dbReference>
<dbReference type="InterPro" id="IPR055259">
    <property type="entry name" value="YkvP/CgeB_Glyco_trans-like"/>
</dbReference>
<dbReference type="AlphaFoldDB" id="A0A7H0VEK6"/>
<dbReference type="RefSeq" id="WP_210758689.1">
    <property type="nucleotide sequence ID" value="NZ_CP060139.1"/>
</dbReference>
<evidence type="ECO:0000313" key="2">
    <source>
        <dbReference type="EMBL" id="QNR24154.1"/>
    </source>
</evidence>
<name>A0A7H0VEK6_9FLAO</name>
<dbReference type="Pfam" id="PF13524">
    <property type="entry name" value="Glyco_trans_1_2"/>
    <property type="match status" value="1"/>
</dbReference>
<protein>
    <submittedName>
        <fullName evidence="2">Glycosyltransferase</fullName>
    </submittedName>
</protein>
<accession>A0A7H0VEK6</accession>
<evidence type="ECO:0000313" key="3">
    <source>
        <dbReference type="Proteomes" id="UP000516305"/>
    </source>
</evidence>
<dbReference type="Proteomes" id="UP000516305">
    <property type="component" value="Chromosome"/>
</dbReference>
<dbReference type="EMBL" id="CP060139">
    <property type="protein sequence ID" value="QNR24154.1"/>
    <property type="molecule type" value="Genomic_DNA"/>
</dbReference>
<gene>
    <name evidence="2" type="ORF">H4K34_17555</name>
</gene>
<feature type="domain" description="Spore protein YkvP/CgeB glycosyl transferase-like" evidence="1">
    <location>
        <begin position="184"/>
        <end position="334"/>
    </location>
</feature>
<evidence type="ECO:0000259" key="1">
    <source>
        <dbReference type="Pfam" id="PF13524"/>
    </source>
</evidence>
<proteinExistence type="predicted"/>
<reference evidence="2 3" key="1">
    <citation type="submission" date="2020-08" db="EMBL/GenBank/DDBJ databases">
        <title>Croceimicrobium hydrocarbonivorans gen. nov., sp. nov., a novel marine bacterium isolated from a bacterial consortium that degrades polyethylene terephthalate.</title>
        <authorList>
            <person name="Liu R."/>
        </authorList>
    </citation>
    <scope>NUCLEOTIDE SEQUENCE [LARGE SCALE GENOMIC DNA]</scope>
    <source>
        <strain evidence="2 3">A20-9</strain>
    </source>
</reference>
<dbReference type="KEGG" id="chyd:H4K34_17555"/>
<dbReference type="PANTHER" id="PTHR12526">
    <property type="entry name" value="GLYCOSYLTRANSFERASE"/>
    <property type="match status" value="1"/>
</dbReference>
<sequence length="340" mass="38569">MQFLFAAKDGFTYNRTYILAEGLKELGHDVQYYKIPERQPKYGQVLRDLSLKADVVLVPPFRHRDLSFVRRYAQAPVVFDPLISRYLTKVVDYGHYWKAPQKWWIDFRDFRNCDLLLADTAAHLQYFEKTLRLPSSLPKAVVPVGVHLEEFPAHYPKKDDTLEVGFYGTFVPLQGVLSIIEAIALLKEEKDLNFTLLGTGHQYEEARQLAADRGLSLDIFKGWIPYDELAAQIAKFDLALGVFGESLKADLVVPNKLYHYAASGKAILTKDSPGLREVFEPGTDVLTAEANPQAIADKILYLRDHRDELSALGHKARQKMEASYSKAAIAQRLVDAVQKL</sequence>
<keyword evidence="3" id="KW-1185">Reference proteome</keyword>
<organism evidence="2 3">
    <name type="scientific">Croceimicrobium hydrocarbonivorans</name>
    <dbReference type="NCBI Taxonomy" id="2761580"/>
    <lineage>
        <taxon>Bacteria</taxon>
        <taxon>Pseudomonadati</taxon>
        <taxon>Bacteroidota</taxon>
        <taxon>Flavobacteriia</taxon>
        <taxon>Flavobacteriales</taxon>
        <taxon>Owenweeksiaceae</taxon>
        <taxon>Croceimicrobium</taxon>
    </lineage>
</organism>